<dbReference type="OrthoDB" id="1912898at2"/>
<evidence type="ECO:0008006" key="3">
    <source>
        <dbReference type="Google" id="ProtNLM"/>
    </source>
</evidence>
<gene>
    <name evidence="1" type="ORF">SAMN05661086_02897</name>
</gene>
<dbReference type="Proteomes" id="UP000199659">
    <property type="component" value="Unassembled WGS sequence"/>
</dbReference>
<dbReference type="STRING" id="37658.SAMN05661086_02897"/>
<accession>A0A1I6KYC3</accession>
<reference evidence="1 2" key="1">
    <citation type="submission" date="2016-10" db="EMBL/GenBank/DDBJ databases">
        <authorList>
            <person name="de Groot N.N."/>
        </authorList>
    </citation>
    <scope>NUCLEOTIDE SEQUENCE [LARGE SCALE GENOMIC DNA]</scope>
    <source>
        <strain evidence="1 2">743A</strain>
    </source>
</reference>
<protein>
    <recommendedName>
        <fullName evidence="3">BofC C-terminal domain-containing protein</fullName>
    </recommendedName>
</protein>
<keyword evidence="2" id="KW-1185">Reference proteome</keyword>
<dbReference type="RefSeq" id="WP_092562121.1">
    <property type="nucleotide sequence ID" value="NZ_FOYZ01000011.1"/>
</dbReference>
<organism evidence="1 2">
    <name type="scientific">Anaeromicropila populeti</name>
    <dbReference type="NCBI Taxonomy" id="37658"/>
    <lineage>
        <taxon>Bacteria</taxon>
        <taxon>Bacillati</taxon>
        <taxon>Bacillota</taxon>
        <taxon>Clostridia</taxon>
        <taxon>Lachnospirales</taxon>
        <taxon>Lachnospiraceae</taxon>
        <taxon>Anaeromicropila</taxon>
    </lineage>
</organism>
<proteinExistence type="predicted"/>
<dbReference type="EMBL" id="FOYZ01000011">
    <property type="protein sequence ID" value="SFR96219.1"/>
    <property type="molecule type" value="Genomic_DNA"/>
</dbReference>
<sequence>MKKVYICILSFLVLCAAFSICYFLSYRYALIKFNENANERNEEFMQNMDREQLLADSNVISSEQPEEDSLEVNSDKNEVIGADARFVVQSFDLITSSYSETEENIPAYFIGLKREEVISYLNDYMSNVSLDEYQKGLISYELISFSDEKVIVKKTYNSANIDFKYFLQVYADTIVVYYCDKKTIFEYTDICVSSLPESEQLKLNYGIEVKDDEELYGMLENYTS</sequence>
<evidence type="ECO:0000313" key="1">
    <source>
        <dbReference type="EMBL" id="SFR96219.1"/>
    </source>
</evidence>
<dbReference type="AlphaFoldDB" id="A0A1I6KYC3"/>
<evidence type="ECO:0000313" key="2">
    <source>
        <dbReference type="Proteomes" id="UP000199659"/>
    </source>
</evidence>
<name>A0A1I6KYC3_9FIRM</name>